<feature type="region of interest" description="Disordered" evidence="6">
    <location>
        <begin position="407"/>
        <end position="426"/>
    </location>
</feature>
<evidence type="ECO:0000259" key="7">
    <source>
        <dbReference type="SMART" id="SM01370"/>
    </source>
</evidence>
<name>A0A1Y2GM93_9FUNG</name>
<dbReference type="GO" id="GO:0016251">
    <property type="term" value="F:RNA polymerase II general transcription initiation factor activity"/>
    <property type="evidence" value="ECO:0007669"/>
    <property type="project" value="TreeGrafter"/>
</dbReference>
<feature type="compositionally biased region" description="Acidic residues" evidence="6">
    <location>
        <begin position="494"/>
        <end position="528"/>
    </location>
</feature>
<reference evidence="8 9" key="1">
    <citation type="submission" date="2016-07" db="EMBL/GenBank/DDBJ databases">
        <title>Pervasive Adenine N6-methylation of Active Genes in Fungi.</title>
        <authorList>
            <consortium name="DOE Joint Genome Institute"/>
            <person name="Mondo S.J."/>
            <person name="Dannebaum R.O."/>
            <person name="Kuo R.C."/>
            <person name="Labutti K."/>
            <person name="Haridas S."/>
            <person name="Kuo A."/>
            <person name="Salamov A."/>
            <person name="Ahrendt S.R."/>
            <person name="Lipzen A."/>
            <person name="Sullivan W."/>
            <person name="Andreopoulos W.B."/>
            <person name="Clum A."/>
            <person name="Lindquist E."/>
            <person name="Daum C."/>
            <person name="Ramamoorthy G.K."/>
            <person name="Gryganskyi A."/>
            <person name="Culley D."/>
            <person name="Magnuson J.K."/>
            <person name="James T.Y."/>
            <person name="O'Malley M.A."/>
            <person name="Stajich J.E."/>
            <person name="Spatafora J.W."/>
            <person name="Visel A."/>
            <person name="Grigoriev I.V."/>
        </authorList>
    </citation>
    <scope>NUCLEOTIDE SEQUENCE [LARGE SCALE GENOMIC DNA]</scope>
    <source>
        <strain evidence="8 9">PL171</strain>
    </source>
</reference>
<feature type="compositionally biased region" description="Acidic residues" evidence="6">
    <location>
        <begin position="774"/>
        <end position="784"/>
    </location>
</feature>
<evidence type="ECO:0000313" key="8">
    <source>
        <dbReference type="EMBL" id="ORZ11626.1"/>
    </source>
</evidence>
<dbReference type="AlphaFoldDB" id="A0A1Y2GM93"/>
<keyword evidence="9" id="KW-1185">Reference proteome</keyword>
<evidence type="ECO:0000256" key="3">
    <source>
        <dbReference type="ARBA" id="ARBA00023015"/>
    </source>
</evidence>
<feature type="region of interest" description="Disordered" evidence="6">
    <location>
        <begin position="710"/>
        <end position="793"/>
    </location>
</feature>
<evidence type="ECO:0000256" key="1">
    <source>
        <dbReference type="ARBA" id="ARBA00004123"/>
    </source>
</evidence>
<dbReference type="EMBL" id="MCFL01000451">
    <property type="protein sequence ID" value="ORZ11626.1"/>
    <property type="molecule type" value="Genomic_DNA"/>
</dbReference>
<sequence length="793" mass="83053">MSTLTVAASDAMHDDGEFSLGDNSDDDDDDDDDPDHDPMDISSDDDGRRGGGRRRGGRGAGAGTRGGRGGRGRGGRGGRGGAGGAATGARGGGITGRKKKVVNASQAAPMDGAAGYDYQLMSDVKERDDADDEDGPIEEQLLLRLPADNPDLVAKFRKRVEMREEVSDIKLMFTDERTGTFTFDSTTLRTKLVDLPTILETHKSYDNKQFYKMGEIAQMLLVENLPPPASASEPTVFDPILYTQWPDGISPPLRRVRRDRFRRRKTNPDAEFCDDMVERLLFADLNSEETLVEVCNVDDQGEPVWTGNQGTPEAALAAMGHAVETQMSKKAAAALAAAGVVPGGGADKGPRTAKPSVRMVEGEVERVAVDGVRVVTDTKWLVKSPLAANPGASSGLMSPPLLGGMVPPPLVPGGGGGSSSSSASLASAGIPPPIIPPPLVPGGVIPPPALPGSVPYLPPSTLSLDPLDLDQLSVNTDDLGSADDADVDDLISGLADDDEATGMGEFGDEDEDDDEDEEEDDDDDDDEAATNLGNDRQTAVGGAAAESELGSMMSADDAASRLTGTALGEESSMLGAGVSQVGTAAGEDEEQEEEETDEDEDSDEEDDEDEEEEEEEDEQVAMLQQEVHTLRQRVKETQAKLAGTANAVLKKRLEDTLRKHQTELEFKESQMRELVGGSTTAIGAALAAKSADSSVHSTPAPSAQTSPAALVFDIPGAPPPPSAGAGGRRPSVAGKGLMPSTAPVTSGTPFASALGELESAAGEMSASEMGQSYEYDDDDDDDDMSTQGAESQY</sequence>
<evidence type="ECO:0000256" key="2">
    <source>
        <dbReference type="ARBA" id="ARBA00009368"/>
    </source>
</evidence>
<comment type="similarity">
    <text evidence="2">Belongs to the TAF7 family.</text>
</comment>
<dbReference type="STRING" id="765915.A0A1Y2GM93"/>
<organism evidence="8 9">
    <name type="scientific">Catenaria anguillulae PL171</name>
    <dbReference type="NCBI Taxonomy" id="765915"/>
    <lineage>
        <taxon>Eukaryota</taxon>
        <taxon>Fungi</taxon>
        <taxon>Fungi incertae sedis</taxon>
        <taxon>Blastocladiomycota</taxon>
        <taxon>Blastocladiomycetes</taxon>
        <taxon>Blastocladiales</taxon>
        <taxon>Catenariaceae</taxon>
        <taxon>Catenaria</taxon>
    </lineage>
</organism>
<proteinExistence type="inferred from homology"/>
<feature type="region of interest" description="Disordered" evidence="6">
    <location>
        <begin position="1"/>
        <end position="104"/>
    </location>
</feature>
<comment type="subcellular location">
    <subcellularLocation>
        <location evidence="1">Nucleus</location>
    </subcellularLocation>
</comment>
<feature type="compositionally biased region" description="Gly residues" evidence="6">
    <location>
        <begin position="77"/>
        <end position="95"/>
    </location>
</feature>
<evidence type="ECO:0000256" key="5">
    <source>
        <dbReference type="ARBA" id="ARBA00023242"/>
    </source>
</evidence>
<evidence type="ECO:0000313" key="9">
    <source>
        <dbReference type="Proteomes" id="UP000193411"/>
    </source>
</evidence>
<keyword evidence="3" id="KW-0805">Transcription regulation</keyword>
<dbReference type="GO" id="GO:0005669">
    <property type="term" value="C:transcription factor TFIID complex"/>
    <property type="evidence" value="ECO:0007669"/>
    <property type="project" value="InterPro"/>
</dbReference>
<keyword evidence="5" id="KW-0539">Nucleus</keyword>
<evidence type="ECO:0000256" key="6">
    <source>
        <dbReference type="SAM" id="MobiDB-lite"/>
    </source>
</evidence>
<dbReference type="Proteomes" id="UP000193411">
    <property type="component" value="Unassembled WGS sequence"/>
</dbReference>
<feature type="region of interest" description="Disordered" evidence="6">
    <location>
        <begin position="494"/>
        <end position="621"/>
    </location>
</feature>
<dbReference type="InterPro" id="IPR037817">
    <property type="entry name" value="TAF7"/>
</dbReference>
<dbReference type="PANTHER" id="PTHR12228">
    <property type="entry name" value="TRANSCRIPTION INITIATION FACTOR TFIID 55 KD SUBUNIT-RELATED"/>
    <property type="match status" value="1"/>
</dbReference>
<dbReference type="Pfam" id="PF04658">
    <property type="entry name" value="TAFII55_N"/>
    <property type="match status" value="1"/>
</dbReference>
<feature type="compositionally biased region" description="Acidic residues" evidence="6">
    <location>
        <begin position="586"/>
        <end position="619"/>
    </location>
</feature>
<dbReference type="CDD" id="cd08047">
    <property type="entry name" value="TAF7"/>
    <property type="match status" value="1"/>
</dbReference>
<feature type="compositionally biased region" description="Acidic residues" evidence="6">
    <location>
        <begin position="23"/>
        <end position="35"/>
    </location>
</feature>
<feature type="domain" description="TAFII55 protein conserved region" evidence="7">
    <location>
        <begin position="137"/>
        <end position="289"/>
    </location>
</feature>
<feature type="compositionally biased region" description="Gly residues" evidence="6">
    <location>
        <begin position="58"/>
        <end position="67"/>
    </location>
</feature>
<dbReference type="OrthoDB" id="153872at2759"/>
<dbReference type="InterPro" id="IPR006751">
    <property type="entry name" value="TAFII55_prot_cons_reg"/>
</dbReference>
<accession>A0A1Y2GM93</accession>
<dbReference type="GO" id="GO:0051123">
    <property type="term" value="P:RNA polymerase II preinitiation complex assembly"/>
    <property type="evidence" value="ECO:0007669"/>
    <property type="project" value="TreeGrafter"/>
</dbReference>
<dbReference type="SMART" id="SM01370">
    <property type="entry name" value="TAFII55_N"/>
    <property type="match status" value="1"/>
</dbReference>
<protein>
    <submittedName>
        <fullName evidence="8">TAFII55 protein conserved region-domain-containing protein</fullName>
    </submittedName>
</protein>
<comment type="caution">
    <text evidence="8">The sequence shown here is derived from an EMBL/GenBank/DDBJ whole genome shotgun (WGS) entry which is preliminary data.</text>
</comment>
<evidence type="ECO:0000256" key="4">
    <source>
        <dbReference type="ARBA" id="ARBA00023163"/>
    </source>
</evidence>
<keyword evidence="4" id="KW-0804">Transcription</keyword>
<gene>
    <name evidence="8" type="ORF">BCR44DRAFT_234095</name>
</gene>
<dbReference type="PANTHER" id="PTHR12228:SF0">
    <property type="entry name" value="TATA-BOX BINDING PROTEIN ASSOCIATED FACTOR 7"/>
    <property type="match status" value="1"/>
</dbReference>